<feature type="disulfide bond" evidence="4">
    <location>
        <begin position="73"/>
        <end position="111"/>
    </location>
</feature>
<dbReference type="FunFam" id="2.20.100.10:FF:000006">
    <property type="entry name" value="A disintegrin and metalloproteinase with thrombospondin motifs 1"/>
    <property type="match status" value="1"/>
</dbReference>
<dbReference type="GO" id="GO:0004222">
    <property type="term" value="F:metalloendopeptidase activity"/>
    <property type="evidence" value="ECO:0007669"/>
    <property type="project" value="TreeGrafter"/>
</dbReference>
<dbReference type="PANTHER" id="PTHR13723">
    <property type="entry name" value="ADAMTS A DISINTEGRIN AND METALLOPROTEASE WITH THROMBOSPONDIN MOTIFS PROTEASE"/>
    <property type="match status" value="1"/>
</dbReference>
<dbReference type="Gene3D" id="2.60.120.830">
    <property type="match status" value="1"/>
</dbReference>
<keyword evidence="7" id="KW-1185">Reference proteome</keyword>
<dbReference type="GO" id="GO:0005576">
    <property type="term" value="C:extracellular region"/>
    <property type="evidence" value="ECO:0007669"/>
    <property type="project" value="UniProtKB-SubCell"/>
</dbReference>
<evidence type="ECO:0000256" key="1">
    <source>
        <dbReference type="ARBA" id="ARBA00004613"/>
    </source>
</evidence>
<dbReference type="AlphaFoldDB" id="A0A8C4Y584"/>
<dbReference type="Pfam" id="PF00090">
    <property type="entry name" value="TSP_1"/>
    <property type="match status" value="1"/>
</dbReference>
<dbReference type="SUPFAM" id="SSF82895">
    <property type="entry name" value="TSP-1 type 1 repeat"/>
    <property type="match status" value="1"/>
</dbReference>
<name>A0A8C4Y584_9SAUR</name>
<dbReference type="SMART" id="SM00209">
    <property type="entry name" value="TSP1"/>
    <property type="match status" value="1"/>
</dbReference>
<dbReference type="PANTHER" id="PTHR13723:SF41">
    <property type="entry name" value="A DISINTEGRIN AND METALLOPROTEINASE WITH THROMBOSPONDIN MOTIFS 8"/>
    <property type="match status" value="1"/>
</dbReference>
<reference evidence="6" key="1">
    <citation type="submission" date="2019-06" db="EMBL/GenBank/DDBJ databases">
        <title>G10K-VGP Goodes thornscrub tortoise genome, primary haplotype.</title>
        <authorList>
            <person name="Murphy B."/>
            <person name="Edwards T."/>
            <person name="Rhie A."/>
            <person name="Koren S."/>
            <person name="Phillippy A."/>
            <person name="Fedrigo O."/>
            <person name="Haase B."/>
            <person name="Mountcastle J."/>
            <person name="Lewin H."/>
            <person name="Damas J."/>
            <person name="Howe K."/>
            <person name="Formenti G."/>
            <person name="Myers G."/>
            <person name="Durbin R."/>
            <person name="Jarvis E.D."/>
        </authorList>
    </citation>
    <scope>NUCLEOTIDE SEQUENCE [LARGE SCALE GENOMIC DNA]</scope>
</reference>
<evidence type="ECO:0000313" key="7">
    <source>
        <dbReference type="Proteomes" id="UP000694390"/>
    </source>
</evidence>
<dbReference type="InterPro" id="IPR000884">
    <property type="entry name" value="TSP1_rpt"/>
</dbReference>
<keyword evidence="3 4" id="KW-1015">Disulfide bond</keyword>
<dbReference type="InterPro" id="IPR036383">
    <property type="entry name" value="TSP1_rpt_sf"/>
</dbReference>
<sequence length="244" mass="26334">MIAARRTGACPTLGVVQAPGPSPAPYSARGCCYSPSLSSLLVWKVMAQKLRALPVVDGNWGPWSPWGACSRTCGGGVHFSYRDCNDPAPQNGGKYCEGQRAKYQSCCTEECPPDGKSFREQQCAKYNSYNFTDLDGNLLEWLPKYSGVSPRDRCKLFCRAKVRHLPLIIIVIDGTLCGPETLSICVHGQCIKAGCDHVVGSSKKLDKCGVCGGNGSTCRKISGSLNRSNYTSAISLTLMHSNRV</sequence>
<feature type="domain" description="ADAMTS/ADAMTS-like cysteine-rich" evidence="5">
    <location>
        <begin position="119"/>
        <end position="218"/>
    </location>
</feature>
<dbReference type="PROSITE" id="PS50092">
    <property type="entry name" value="TSP1"/>
    <property type="match status" value="1"/>
</dbReference>
<dbReference type="Pfam" id="PF19236">
    <property type="entry name" value="ADAMTS_CR_3"/>
    <property type="match status" value="1"/>
</dbReference>
<evidence type="ECO:0000256" key="2">
    <source>
        <dbReference type="ARBA" id="ARBA00022525"/>
    </source>
</evidence>
<dbReference type="GO" id="GO:0030198">
    <property type="term" value="P:extracellular matrix organization"/>
    <property type="evidence" value="ECO:0007669"/>
    <property type="project" value="InterPro"/>
</dbReference>
<dbReference type="PRINTS" id="PR01857">
    <property type="entry name" value="ADAMTSFAMILY"/>
</dbReference>
<feature type="disulfide bond" evidence="4">
    <location>
        <begin position="84"/>
        <end position="96"/>
    </location>
</feature>
<dbReference type="OrthoDB" id="412680at2759"/>
<proteinExistence type="predicted"/>
<accession>A0A8C4Y584</accession>
<keyword evidence="2" id="KW-0964">Secreted</keyword>
<dbReference type="InterPro" id="IPR050439">
    <property type="entry name" value="ADAMTS_ADAMTS-like"/>
</dbReference>
<organism evidence="6 7">
    <name type="scientific">Gopherus evgoodei</name>
    <name type="common">Goodes thornscrub tortoise</name>
    <dbReference type="NCBI Taxonomy" id="1825980"/>
    <lineage>
        <taxon>Eukaryota</taxon>
        <taxon>Metazoa</taxon>
        <taxon>Chordata</taxon>
        <taxon>Craniata</taxon>
        <taxon>Vertebrata</taxon>
        <taxon>Euteleostomi</taxon>
        <taxon>Archelosauria</taxon>
        <taxon>Testudinata</taxon>
        <taxon>Testudines</taxon>
        <taxon>Cryptodira</taxon>
        <taxon>Durocryptodira</taxon>
        <taxon>Testudinoidea</taxon>
        <taxon>Testudinidae</taxon>
        <taxon>Gopherus</taxon>
    </lineage>
</organism>
<evidence type="ECO:0000313" key="6">
    <source>
        <dbReference type="Ensembl" id="ENSGEVP00005019837.1"/>
    </source>
</evidence>
<reference evidence="6" key="2">
    <citation type="submission" date="2025-08" db="UniProtKB">
        <authorList>
            <consortium name="Ensembl"/>
        </authorList>
    </citation>
    <scope>IDENTIFICATION</scope>
</reference>
<evidence type="ECO:0000256" key="3">
    <source>
        <dbReference type="ARBA" id="ARBA00023157"/>
    </source>
</evidence>
<reference evidence="6" key="3">
    <citation type="submission" date="2025-09" db="UniProtKB">
        <authorList>
            <consortium name="Ensembl"/>
        </authorList>
    </citation>
    <scope>IDENTIFICATION</scope>
</reference>
<protein>
    <submittedName>
        <fullName evidence="6">ADAM metallopeptidase with thrombospondin type 1 motif 8</fullName>
    </submittedName>
</protein>
<dbReference type="GO" id="GO:0006508">
    <property type="term" value="P:proteolysis"/>
    <property type="evidence" value="ECO:0007669"/>
    <property type="project" value="TreeGrafter"/>
</dbReference>
<feature type="disulfide bond" evidence="4">
    <location>
        <begin position="69"/>
        <end position="106"/>
    </location>
</feature>
<comment type="subcellular location">
    <subcellularLocation>
        <location evidence="1">Secreted</location>
    </subcellularLocation>
</comment>
<dbReference type="Ensembl" id="ENSGEVT00005020840.1">
    <property type="protein sequence ID" value="ENSGEVP00005019837.1"/>
    <property type="gene ID" value="ENSGEVG00005013784.1"/>
</dbReference>
<dbReference type="GO" id="GO:0031012">
    <property type="term" value="C:extracellular matrix"/>
    <property type="evidence" value="ECO:0007669"/>
    <property type="project" value="TreeGrafter"/>
</dbReference>
<dbReference type="GeneTree" id="ENSGT00940000159642"/>
<evidence type="ECO:0000256" key="4">
    <source>
        <dbReference type="PIRSR" id="PIRSR613273-3"/>
    </source>
</evidence>
<gene>
    <name evidence="6" type="primary">ADAMTS8</name>
</gene>
<dbReference type="Proteomes" id="UP000694390">
    <property type="component" value="Chromosome 19"/>
</dbReference>
<evidence type="ECO:0000259" key="5">
    <source>
        <dbReference type="Pfam" id="PF19236"/>
    </source>
</evidence>
<dbReference type="PRINTS" id="PR01705">
    <property type="entry name" value="TSP1REPEAT"/>
</dbReference>
<dbReference type="InterPro" id="IPR013273">
    <property type="entry name" value="ADAMTS/ADAMTS-like"/>
</dbReference>
<dbReference type="InterPro" id="IPR045371">
    <property type="entry name" value="ADAMTS_CR_3"/>
</dbReference>
<dbReference type="Gene3D" id="2.20.100.10">
    <property type="entry name" value="Thrombospondin type-1 (TSP1) repeat"/>
    <property type="match status" value="1"/>
</dbReference>